<sequence length="573" mass="64749">MKNKNSKITSILSKISYKKPKHDEQFYIPELIPEDDKQSAKKQYANGQKNDASKNDSSQNKNNEESGIPNNIDDNLKYMKKSFNYPLNKDIKIREFKIFGNIRAFIIYIDGMVDRNIVNRDILRPLLRNNSSINQEECTVENILNSVIETNEVEKVTNMEDAIYGVLLGDTGIYVDNCNYYIFCETKGYEKRAVDKPQVENVISGSQEAFNENLRTNTVLIRRIVRNNNLVTEFLKVGERINKPCAIMYINDLVNPALVKEVKRRISSINTDFITGDGMLEQLIETESKSLLPTILSTERPDRTAASLVEGKVAIISDGEPFALIIPVTVTEMLHSPEDMSVRPYYGTLLRFIRIFALFVATLLPGLYIAVTNFHQEMIPTELLIAIGTARENVPFPTILEVLLMETSFELIREAGVRVPGTLGTTIGIVGALILGQAAVQASLISPILIIIVAITGLGNFALPNIPFAFGIRIMRVMFIAAGATLGFYGISLLIVTLLILMMDMKSFGVPYMTLIEPKGRKSHDILRRRPVWQQEFRPDYTNPLDIRRQPEISRNWTTEKPEYSHKRGDSNE</sequence>
<feature type="region of interest" description="Disordered" evidence="3">
    <location>
        <begin position="552"/>
        <end position="573"/>
    </location>
</feature>
<dbReference type="GO" id="GO:0009847">
    <property type="term" value="P:spore germination"/>
    <property type="evidence" value="ECO:0007669"/>
    <property type="project" value="InterPro"/>
</dbReference>
<dbReference type="PIRSF" id="PIRSF005690">
    <property type="entry name" value="GerBA"/>
    <property type="match status" value="1"/>
</dbReference>
<name>C6PX11_9CLOT</name>
<feature type="transmembrane region" description="Helical" evidence="4">
    <location>
        <begin position="415"/>
        <end position="436"/>
    </location>
</feature>
<evidence type="ECO:0000256" key="3">
    <source>
        <dbReference type="SAM" id="MobiDB-lite"/>
    </source>
</evidence>
<dbReference type="GO" id="GO:0016020">
    <property type="term" value="C:membrane"/>
    <property type="evidence" value="ECO:0007669"/>
    <property type="project" value="InterPro"/>
</dbReference>
<feature type="transmembrane region" description="Helical" evidence="4">
    <location>
        <begin position="478"/>
        <end position="503"/>
    </location>
</feature>
<dbReference type="STRING" id="536227.Ccar_04320"/>
<dbReference type="InterPro" id="IPR004995">
    <property type="entry name" value="Spore_Ger"/>
</dbReference>
<feature type="transmembrane region" description="Helical" evidence="4">
    <location>
        <begin position="352"/>
        <end position="371"/>
    </location>
</feature>
<gene>
    <name evidence="5" type="ORF">CcarbDRAFT_3328</name>
</gene>
<dbReference type="PATRIC" id="fig|536227.13.peg.912"/>
<feature type="region of interest" description="Disordered" evidence="3">
    <location>
        <begin position="28"/>
        <end position="72"/>
    </location>
</feature>
<accession>C6PX11</accession>
<dbReference type="PANTHER" id="PTHR22550">
    <property type="entry name" value="SPORE GERMINATION PROTEIN"/>
    <property type="match status" value="1"/>
</dbReference>
<organism evidence="5 6">
    <name type="scientific">Clostridium carboxidivorans P7</name>
    <dbReference type="NCBI Taxonomy" id="536227"/>
    <lineage>
        <taxon>Bacteria</taxon>
        <taxon>Bacillati</taxon>
        <taxon>Bacillota</taxon>
        <taxon>Clostridia</taxon>
        <taxon>Eubacteriales</taxon>
        <taxon>Clostridiaceae</taxon>
        <taxon>Clostridium</taxon>
    </lineage>
</organism>
<dbReference type="Pfam" id="PF03323">
    <property type="entry name" value="GerA"/>
    <property type="match status" value="1"/>
</dbReference>
<dbReference type="OrthoDB" id="9772630at2"/>
<feature type="transmembrane region" description="Helical" evidence="4">
    <location>
        <begin position="448"/>
        <end position="472"/>
    </location>
</feature>
<dbReference type="RefSeq" id="WP_007062213.1">
    <property type="nucleotide sequence ID" value="NZ_ACVI01000060.1"/>
</dbReference>
<dbReference type="AlphaFoldDB" id="C6PX11"/>
<reference evidence="5 6" key="1">
    <citation type="submission" date="2009-06" db="EMBL/GenBank/DDBJ databases">
        <title>The draft genome of Clostridium carboxidivorans P7.</title>
        <authorList>
            <consortium name="US DOE Joint Genome Institute (JGI-PGF)"/>
            <person name="Lucas S."/>
            <person name="Copeland A."/>
            <person name="Lapidus A."/>
            <person name="Glavina del Rio T."/>
            <person name="Tice H."/>
            <person name="Bruce D."/>
            <person name="Goodwin L."/>
            <person name="Pitluck S."/>
            <person name="Larimer F."/>
            <person name="Land M.L."/>
            <person name="Hauser L."/>
            <person name="Hemme C.L."/>
        </authorList>
    </citation>
    <scope>NUCLEOTIDE SEQUENCE [LARGE SCALE GENOMIC DNA]</scope>
    <source>
        <strain evidence="5 6">P7</strain>
    </source>
</reference>
<keyword evidence="2 4" id="KW-0472">Membrane</keyword>
<feature type="compositionally biased region" description="Polar residues" evidence="3">
    <location>
        <begin position="45"/>
        <end position="61"/>
    </location>
</feature>
<proteinExistence type="inferred from homology"/>
<evidence type="ECO:0000313" key="5">
    <source>
        <dbReference type="EMBL" id="EET86248.1"/>
    </source>
</evidence>
<evidence type="ECO:0000256" key="1">
    <source>
        <dbReference type="ARBA" id="ARBA00005278"/>
    </source>
</evidence>
<comment type="caution">
    <text evidence="5">The sequence shown here is derived from an EMBL/GenBank/DDBJ whole genome shotgun (WGS) entry which is preliminary data.</text>
</comment>
<evidence type="ECO:0000313" key="6">
    <source>
        <dbReference type="Proteomes" id="UP000004198"/>
    </source>
</evidence>
<comment type="similarity">
    <text evidence="1">Belongs to the GerABKA family.</text>
</comment>
<keyword evidence="6" id="KW-1185">Reference proteome</keyword>
<protein>
    <submittedName>
        <fullName evidence="5">GerA spore germination protein</fullName>
    </submittedName>
</protein>
<keyword evidence="4" id="KW-0812">Transmembrane</keyword>
<keyword evidence="4" id="KW-1133">Transmembrane helix</keyword>
<dbReference type="PANTHER" id="PTHR22550:SF5">
    <property type="entry name" value="LEUCINE ZIPPER PROTEIN 4"/>
    <property type="match status" value="1"/>
</dbReference>
<dbReference type="eggNOG" id="COG0697">
    <property type="taxonomic scope" value="Bacteria"/>
</dbReference>
<dbReference type="Proteomes" id="UP000004198">
    <property type="component" value="Unassembled WGS sequence"/>
</dbReference>
<dbReference type="InterPro" id="IPR050768">
    <property type="entry name" value="UPF0353/GerABKA_families"/>
</dbReference>
<evidence type="ECO:0000256" key="2">
    <source>
        <dbReference type="ARBA" id="ARBA00023136"/>
    </source>
</evidence>
<evidence type="ECO:0000256" key="4">
    <source>
        <dbReference type="SAM" id="Phobius"/>
    </source>
</evidence>
<dbReference type="KEGG" id="cck:Ccar_04320"/>
<dbReference type="EMBL" id="ACVI01000060">
    <property type="protein sequence ID" value="EET86248.1"/>
    <property type="molecule type" value="Genomic_DNA"/>
</dbReference>